<reference evidence="3 4" key="2">
    <citation type="submission" date="2018-10" db="EMBL/GenBank/DDBJ databases">
        <authorList>
            <consortium name="Pathogen Informatics"/>
        </authorList>
    </citation>
    <scope>NUCLEOTIDE SEQUENCE [LARGE SCALE GENOMIC DNA]</scope>
</reference>
<sequence>MRLVILIYVVVPATVLTFDVDLRKFAPTKDKHVGNGNMKELKKQSYAPAQDTFDDFNDVLKNYYMLERFLFPSQIDEVTQKLSSRQTSEGKRQKVSGWDNDPSDYAASVPREVQPPPL</sequence>
<protein>
    <submittedName>
        <fullName evidence="3 5">Uncharacterized protein</fullName>
    </submittedName>
</protein>
<dbReference type="EMBL" id="UXUI01009313">
    <property type="protein sequence ID" value="VDD93453.1"/>
    <property type="molecule type" value="Genomic_DNA"/>
</dbReference>
<proteinExistence type="predicted"/>
<evidence type="ECO:0000313" key="4">
    <source>
        <dbReference type="Proteomes" id="UP000274131"/>
    </source>
</evidence>
<feature type="signal peptide" evidence="2">
    <location>
        <begin position="1"/>
        <end position="17"/>
    </location>
</feature>
<organism evidence="5">
    <name type="scientific">Enterobius vermicularis</name>
    <name type="common">Human pinworm</name>
    <dbReference type="NCBI Taxonomy" id="51028"/>
    <lineage>
        <taxon>Eukaryota</taxon>
        <taxon>Metazoa</taxon>
        <taxon>Ecdysozoa</taxon>
        <taxon>Nematoda</taxon>
        <taxon>Chromadorea</taxon>
        <taxon>Rhabditida</taxon>
        <taxon>Spirurina</taxon>
        <taxon>Oxyuridomorpha</taxon>
        <taxon>Oxyuroidea</taxon>
        <taxon>Oxyuridae</taxon>
        <taxon>Enterobius</taxon>
    </lineage>
</organism>
<evidence type="ECO:0000256" key="1">
    <source>
        <dbReference type="SAM" id="MobiDB-lite"/>
    </source>
</evidence>
<accession>A0A0N4VDM9</accession>
<dbReference type="Proteomes" id="UP000274131">
    <property type="component" value="Unassembled WGS sequence"/>
</dbReference>
<evidence type="ECO:0000256" key="2">
    <source>
        <dbReference type="SAM" id="SignalP"/>
    </source>
</evidence>
<dbReference type="WBParaSite" id="EVEC_0000872001-mRNA-1">
    <property type="protein sequence ID" value="EVEC_0000872001-mRNA-1"/>
    <property type="gene ID" value="EVEC_0000872001"/>
</dbReference>
<feature type="region of interest" description="Disordered" evidence="1">
    <location>
        <begin position="81"/>
        <end position="118"/>
    </location>
</feature>
<gene>
    <name evidence="3" type="ORF">EVEC_LOCUS8204</name>
</gene>
<evidence type="ECO:0000313" key="3">
    <source>
        <dbReference type="EMBL" id="VDD93453.1"/>
    </source>
</evidence>
<keyword evidence="4" id="KW-1185">Reference proteome</keyword>
<dbReference type="AlphaFoldDB" id="A0A0N4VDM9"/>
<name>A0A0N4VDM9_ENTVE</name>
<keyword evidence="2" id="KW-0732">Signal</keyword>
<feature type="chain" id="PRO_5043122852" evidence="2">
    <location>
        <begin position="18"/>
        <end position="118"/>
    </location>
</feature>
<reference evidence="5" key="1">
    <citation type="submission" date="2017-02" db="UniProtKB">
        <authorList>
            <consortium name="WormBaseParasite"/>
        </authorList>
    </citation>
    <scope>IDENTIFICATION</scope>
</reference>
<evidence type="ECO:0000313" key="5">
    <source>
        <dbReference type="WBParaSite" id="EVEC_0000872001-mRNA-1"/>
    </source>
</evidence>